<dbReference type="InterPro" id="IPR014721">
    <property type="entry name" value="Ribsml_uS5_D2-typ_fold_subgr"/>
</dbReference>
<dbReference type="PROSITE" id="PS00360">
    <property type="entry name" value="RIBOSOMAL_S9"/>
    <property type="match status" value="1"/>
</dbReference>
<dbReference type="EMBL" id="LJZO01000043">
    <property type="protein sequence ID" value="ROV91485.1"/>
    <property type="molecule type" value="Genomic_DNA"/>
</dbReference>
<keyword evidence="9" id="KW-1185">Reference proteome</keyword>
<dbReference type="STRING" id="252740.A0A423VKF8"/>
<protein>
    <recommendedName>
        <fullName evidence="4">Small ribosomal subunit protein uS9m</fullName>
    </recommendedName>
    <alternativeName>
        <fullName evidence="5">37S ribosomal protein S9, mitochondrial</fullName>
    </alternativeName>
</protein>
<dbReference type="GO" id="GO:0005763">
    <property type="term" value="C:mitochondrial small ribosomal subunit"/>
    <property type="evidence" value="ECO:0007669"/>
    <property type="project" value="TreeGrafter"/>
</dbReference>
<dbReference type="Gene3D" id="3.30.230.10">
    <property type="match status" value="1"/>
</dbReference>
<proteinExistence type="inferred from homology"/>
<dbReference type="InterPro" id="IPR020574">
    <property type="entry name" value="Ribosomal_uS9_CS"/>
</dbReference>
<keyword evidence="3 6" id="KW-0687">Ribonucleoprotein</keyword>
<dbReference type="SUPFAM" id="SSF54211">
    <property type="entry name" value="Ribosomal protein S5 domain 2-like"/>
    <property type="match status" value="1"/>
</dbReference>
<feature type="region of interest" description="Disordered" evidence="7">
    <location>
        <begin position="318"/>
        <end position="337"/>
    </location>
</feature>
<dbReference type="InterPro" id="IPR020568">
    <property type="entry name" value="Ribosomal_Su5_D2-typ_SF"/>
</dbReference>
<dbReference type="PANTHER" id="PTHR21569">
    <property type="entry name" value="RIBOSOMAL PROTEIN S9"/>
    <property type="match status" value="1"/>
</dbReference>
<name>A0A423VKF8_CYTCH</name>
<evidence type="ECO:0000256" key="4">
    <source>
        <dbReference type="ARBA" id="ARBA00039318"/>
    </source>
</evidence>
<evidence type="ECO:0000256" key="2">
    <source>
        <dbReference type="ARBA" id="ARBA00022980"/>
    </source>
</evidence>
<evidence type="ECO:0000256" key="6">
    <source>
        <dbReference type="RuleBase" id="RU003815"/>
    </source>
</evidence>
<dbReference type="InterPro" id="IPR023035">
    <property type="entry name" value="Ribosomal_uS9_bac/plastid"/>
</dbReference>
<evidence type="ECO:0000313" key="8">
    <source>
        <dbReference type="EMBL" id="ROV91485.1"/>
    </source>
</evidence>
<dbReference type="Pfam" id="PF00380">
    <property type="entry name" value="Ribosomal_S9"/>
    <property type="match status" value="1"/>
</dbReference>
<evidence type="ECO:0000256" key="3">
    <source>
        <dbReference type="ARBA" id="ARBA00023274"/>
    </source>
</evidence>
<comment type="similarity">
    <text evidence="1 6">Belongs to the universal ribosomal protein uS9 family.</text>
</comment>
<reference evidence="8 9" key="1">
    <citation type="submission" date="2015-09" db="EMBL/GenBank/DDBJ databases">
        <title>Host preference determinants of Valsa canker pathogens revealed by comparative genomics.</title>
        <authorList>
            <person name="Yin Z."/>
            <person name="Huang L."/>
        </authorList>
    </citation>
    <scope>NUCLEOTIDE SEQUENCE [LARGE SCALE GENOMIC DNA]</scope>
    <source>
        <strain evidence="8 9">YSFL</strain>
    </source>
</reference>
<evidence type="ECO:0000313" key="9">
    <source>
        <dbReference type="Proteomes" id="UP000284375"/>
    </source>
</evidence>
<comment type="caution">
    <text evidence="8">The sequence shown here is derived from an EMBL/GenBank/DDBJ whole genome shotgun (WGS) entry which is preliminary data.</text>
</comment>
<keyword evidence="2 6" id="KW-0689">Ribosomal protein</keyword>
<evidence type="ECO:0000256" key="7">
    <source>
        <dbReference type="SAM" id="MobiDB-lite"/>
    </source>
</evidence>
<accession>A0A423VKF8</accession>
<dbReference type="Proteomes" id="UP000284375">
    <property type="component" value="Unassembled WGS sequence"/>
</dbReference>
<dbReference type="NCBIfam" id="NF001099">
    <property type="entry name" value="PRK00132.1"/>
    <property type="match status" value="1"/>
</dbReference>
<evidence type="ECO:0000256" key="1">
    <source>
        <dbReference type="ARBA" id="ARBA00005251"/>
    </source>
</evidence>
<dbReference type="FunFam" id="3.30.230.10:FF:000001">
    <property type="entry name" value="30S ribosomal protein S9"/>
    <property type="match status" value="1"/>
</dbReference>
<organism evidence="8 9">
    <name type="scientific">Cytospora chrysosperma</name>
    <name type="common">Cytospora canker fungus</name>
    <name type="synonym">Sphaeria chrysosperma</name>
    <dbReference type="NCBI Taxonomy" id="252740"/>
    <lineage>
        <taxon>Eukaryota</taxon>
        <taxon>Fungi</taxon>
        <taxon>Dikarya</taxon>
        <taxon>Ascomycota</taxon>
        <taxon>Pezizomycotina</taxon>
        <taxon>Sordariomycetes</taxon>
        <taxon>Sordariomycetidae</taxon>
        <taxon>Diaporthales</taxon>
        <taxon>Cytosporaceae</taxon>
        <taxon>Cytospora</taxon>
    </lineage>
</organism>
<sequence>MASLRPTFTHLRGRCQASAPQWQQLRQMLQGLQISSKPGSTTRMVSTMPSGFDDSVTPDQFSALNMGRVRSALQGVDRQGETTADSTEAQVKMPSHARALPVSPSYFSRQPEFNDSYLMLQKLMRLYAHLPTVTADQLEKAAFRTLRDYRLAVGEQIKATEYAKAMTLVKRLHKIHPSLQPASVRDAIAKFKRDINPHNNTTKPIYIDKFGRALGVGKRKTSTARAWVVEGTGEVLVNGKNLADAFGRVHDRESAMWALKATQRVDKYNVWALVDGGGTTGQAEALTLAVAKALMAHEPALKPVLRRAGCVTRDPRTVERKKHGHLKARKKPAWVKR</sequence>
<feature type="compositionally biased region" description="Basic residues" evidence="7">
    <location>
        <begin position="319"/>
        <end position="337"/>
    </location>
</feature>
<dbReference type="AlphaFoldDB" id="A0A423VKF8"/>
<dbReference type="GO" id="GO:0006412">
    <property type="term" value="P:translation"/>
    <property type="evidence" value="ECO:0007669"/>
    <property type="project" value="InterPro"/>
</dbReference>
<dbReference type="OrthoDB" id="10254627at2759"/>
<dbReference type="InterPro" id="IPR000754">
    <property type="entry name" value="Ribosomal_uS9"/>
</dbReference>
<gene>
    <name evidence="8" type="ORF">VSDG_07176</name>
</gene>
<dbReference type="GO" id="GO:0003735">
    <property type="term" value="F:structural constituent of ribosome"/>
    <property type="evidence" value="ECO:0007669"/>
    <property type="project" value="InterPro"/>
</dbReference>
<evidence type="ECO:0000256" key="5">
    <source>
        <dbReference type="ARBA" id="ARBA00042623"/>
    </source>
</evidence>
<dbReference type="GO" id="GO:0003723">
    <property type="term" value="F:RNA binding"/>
    <property type="evidence" value="ECO:0007669"/>
    <property type="project" value="TreeGrafter"/>
</dbReference>
<dbReference type="PANTHER" id="PTHR21569:SF1">
    <property type="entry name" value="SMALL RIBOSOMAL SUBUNIT PROTEIN US9M"/>
    <property type="match status" value="1"/>
</dbReference>